<gene>
    <name evidence="4" type="ORF">Q5722_09810</name>
</gene>
<feature type="region of interest" description="Disordered" evidence="1">
    <location>
        <begin position="1"/>
        <end position="40"/>
    </location>
</feature>
<feature type="compositionally biased region" description="Pro residues" evidence="1">
    <location>
        <begin position="1"/>
        <end position="23"/>
    </location>
</feature>
<evidence type="ECO:0000313" key="4">
    <source>
        <dbReference type="EMBL" id="MDO7868661.1"/>
    </source>
</evidence>
<evidence type="ECO:0000256" key="1">
    <source>
        <dbReference type="SAM" id="MobiDB-lite"/>
    </source>
</evidence>
<comment type="caution">
    <text evidence="4">The sequence shown here is derived from an EMBL/GenBank/DDBJ whole genome shotgun (WGS) entry which is preliminary data.</text>
</comment>
<evidence type="ECO:0000256" key="2">
    <source>
        <dbReference type="SAM" id="Phobius"/>
    </source>
</evidence>
<name>A0ABT9B1C7_9ACTN</name>
<evidence type="ECO:0000259" key="3">
    <source>
        <dbReference type="Pfam" id="PF13828"/>
    </source>
</evidence>
<accession>A0ABT9B1C7</accession>
<evidence type="ECO:0000313" key="5">
    <source>
        <dbReference type="Proteomes" id="UP001233314"/>
    </source>
</evidence>
<keyword evidence="5" id="KW-1185">Reference proteome</keyword>
<feature type="transmembrane region" description="Helical" evidence="2">
    <location>
        <begin position="111"/>
        <end position="141"/>
    </location>
</feature>
<reference evidence="4 5" key="1">
    <citation type="submission" date="2023-07" db="EMBL/GenBank/DDBJ databases">
        <title>Nocardioides sp. nov WY-20 isolated from soil.</title>
        <authorList>
            <person name="Liu B."/>
            <person name="Wan Y."/>
        </authorList>
    </citation>
    <scope>NUCLEOTIDE SEQUENCE [LARGE SCALE GENOMIC DNA]</scope>
    <source>
        <strain evidence="4 5">WY-20</strain>
    </source>
</reference>
<dbReference type="EMBL" id="JAUQTA010000001">
    <property type="protein sequence ID" value="MDO7868661.1"/>
    <property type="molecule type" value="Genomic_DNA"/>
</dbReference>
<protein>
    <submittedName>
        <fullName evidence="4">DUF4190 domain-containing protein</fullName>
    </submittedName>
</protein>
<organism evidence="4 5">
    <name type="scientific">Nocardioides jiangxiensis</name>
    <dbReference type="NCBI Taxonomy" id="3064524"/>
    <lineage>
        <taxon>Bacteria</taxon>
        <taxon>Bacillati</taxon>
        <taxon>Actinomycetota</taxon>
        <taxon>Actinomycetes</taxon>
        <taxon>Propionibacteriales</taxon>
        <taxon>Nocardioidaceae</taxon>
        <taxon>Nocardioides</taxon>
    </lineage>
</organism>
<dbReference type="Pfam" id="PF13828">
    <property type="entry name" value="DUF4190"/>
    <property type="match status" value="1"/>
</dbReference>
<keyword evidence="2" id="KW-1133">Transmembrane helix</keyword>
<dbReference type="Proteomes" id="UP001233314">
    <property type="component" value="Unassembled WGS sequence"/>
</dbReference>
<sequence>MSTPPYPGSPDSPEPTAPLPPTHHPYGAVPPQQPGVPPLPPQAPYYGQQQWLPAPPNDGGAIAAFVLGIIGIVGMCGYGFSLLLSPVALVLGRTSMKRIDSSQGQVAGRGFAQAGFIMGIIGTVLLVLGVIAAAVFFAALFSTDCFGDGC</sequence>
<keyword evidence="2" id="KW-0812">Transmembrane</keyword>
<dbReference type="RefSeq" id="WP_305028030.1">
    <property type="nucleotide sequence ID" value="NZ_JAUQTA010000001.1"/>
</dbReference>
<proteinExistence type="predicted"/>
<dbReference type="InterPro" id="IPR025241">
    <property type="entry name" value="DUF4190"/>
</dbReference>
<keyword evidence="2" id="KW-0472">Membrane</keyword>
<feature type="domain" description="DUF4190" evidence="3">
    <location>
        <begin position="61"/>
        <end position="128"/>
    </location>
</feature>
<feature type="compositionally biased region" description="Pro residues" evidence="1">
    <location>
        <begin position="31"/>
        <end position="40"/>
    </location>
</feature>
<feature type="transmembrane region" description="Helical" evidence="2">
    <location>
        <begin position="61"/>
        <end position="91"/>
    </location>
</feature>